<dbReference type="InterPro" id="IPR025662">
    <property type="entry name" value="Sigma_54_int_dom_ATP-bd_1"/>
</dbReference>
<dbReference type="SMART" id="SM00382">
    <property type="entry name" value="AAA"/>
    <property type="match status" value="1"/>
</dbReference>
<organism evidence="9 10">
    <name type="scientific">Azospirillum endophyticum</name>
    <dbReference type="NCBI Taxonomy" id="2800326"/>
    <lineage>
        <taxon>Bacteria</taxon>
        <taxon>Pseudomonadati</taxon>
        <taxon>Pseudomonadota</taxon>
        <taxon>Alphaproteobacteria</taxon>
        <taxon>Rhodospirillales</taxon>
        <taxon>Azospirillaceae</taxon>
        <taxon>Azospirillum</taxon>
    </lineage>
</organism>
<dbReference type="Gene3D" id="3.40.50.300">
    <property type="entry name" value="P-loop containing nucleotide triphosphate hydrolases"/>
    <property type="match status" value="1"/>
</dbReference>
<evidence type="ECO:0000256" key="1">
    <source>
        <dbReference type="ARBA" id="ARBA00022741"/>
    </source>
</evidence>
<evidence type="ECO:0000259" key="8">
    <source>
        <dbReference type="PROSITE" id="PS50045"/>
    </source>
</evidence>
<dbReference type="InterPro" id="IPR027417">
    <property type="entry name" value="P-loop_NTPase"/>
</dbReference>
<accession>A0ABS1F8H2</accession>
<evidence type="ECO:0000256" key="6">
    <source>
        <dbReference type="ARBA" id="ARBA00023163"/>
    </source>
</evidence>
<keyword evidence="5" id="KW-0238">DNA-binding</keyword>
<dbReference type="Gene3D" id="1.10.10.60">
    <property type="entry name" value="Homeodomain-like"/>
    <property type="match status" value="1"/>
</dbReference>
<evidence type="ECO:0000256" key="2">
    <source>
        <dbReference type="ARBA" id="ARBA00022840"/>
    </source>
</evidence>
<keyword evidence="1" id="KW-0547">Nucleotide-binding</keyword>
<evidence type="ECO:0000256" key="4">
    <source>
        <dbReference type="ARBA" id="ARBA00023015"/>
    </source>
</evidence>
<keyword evidence="4" id="KW-0805">Transcription regulation</keyword>
<dbReference type="Pfam" id="PF00158">
    <property type="entry name" value="Sigma54_activat"/>
    <property type="match status" value="1"/>
</dbReference>
<dbReference type="InterPro" id="IPR009057">
    <property type="entry name" value="Homeodomain-like_sf"/>
</dbReference>
<protein>
    <submittedName>
        <fullName evidence="9">Nitric oxide reductase transcriptional regulator NorR</fullName>
    </submittedName>
</protein>
<dbReference type="PROSITE" id="PS50045">
    <property type="entry name" value="SIGMA54_INTERACT_4"/>
    <property type="match status" value="1"/>
</dbReference>
<dbReference type="PROSITE" id="PS00688">
    <property type="entry name" value="SIGMA54_INTERACT_3"/>
    <property type="match status" value="1"/>
</dbReference>
<feature type="domain" description="Sigma-54 factor interaction" evidence="8">
    <location>
        <begin position="205"/>
        <end position="434"/>
    </location>
</feature>
<dbReference type="Pfam" id="PF02954">
    <property type="entry name" value="HTH_8"/>
    <property type="match status" value="1"/>
</dbReference>
<feature type="region of interest" description="Disordered" evidence="7">
    <location>
        <begin position="462"/>
        <end position="492"/>
    </location>
</feature>
<dbReference type="Pfam" id="PF01590">
    <property type="entry name" value="GAF"/>
    <property type="match status" value="1"/>
</dbReference>
<keyword evidence="10" id="KW-1185">Reference proteome</keyword>
<dbReference type="PANTHER" id="PTHR32071">
    <property type="entry name" value="TRANSCRIPTIONAL REGULATORY PROTEIN"/>
    <property type="match status" value="1"/>
</dbReference>
<keyword evidence="6" id="KW-0804">Transcription</keyword>
<dbReference type="PANTHER" id="PTHR32071:SF35">
    <property type="entry name" value="ANAEROBIC NITRIC OXIDE REDUCTASE TRANSCRIPTION REGULATOR NORR"/>
    <property type="match status" value="1"/>
</dbReference>
<dbReference type="CDD" id="cd00009">
    <property type="entry name" value="AAA"/>
    <property type="match status" value="1"/>
</dbReference>
<dbReference type="InterPro" id="IPR003593">
    <property type="entry name" value="AAA+_ATPase"/>
</dbReference>
<evidence type="ECO:0000313" key="9">
    <source>
        <dbReference type="EMBL" id="MBK1839537.1"/>
    </source>
</evidence>
<dbReference type="EMBL" id="JAENHM010000058">
    <property type="protein sequence ID" value="MBK1839537.1"/>
    <property type="molecule type" value="Genomic_DNA"/>
</dbReference>
<dbReference type="SMART" id="SM00065">
    <property type="entry name" value="GAF"/>
    <property type="match status" value="1"/>
</dbReference>
<evidence type="ECO:0000256" key="5">
    <source>
        <dbReference type="ARBA" id="ARBA00023125"/>
    </source>
</evidence>
<gene>
    <name evidence="9" type="primary">norR</name>
    <name evidence="9" type="ORF">JHL17_19180</name>
</gene>
<dbReference type="SUPFAM" id="SSF46689">
    <property type="entry name" value="Homeodomain-like"/>
    <property type="match status" value="1"/>
</dbReference>
<dbReference type="SUPFAM" id="SSF55781">
    <property type="entry name" value="GAF domain-like"/>
    <property type="match status" value="1"/>
</dbReference>
<keyword evidence="2" id="KW-0067">ATP-binding</keyword>
<dbReference type="SUPFAM" id="SSF52540">
    <property type="entry name" value="P-loop containing nucleoside triphosphate hydrolases"/>
    <property type="match status" value="1"/>
</dbReference>
<sequence length="542" mass="58493">MDNDVVISTALLPLDEVGALLRALDDPFRLWPLLLDLMARHLPCDACALLRRDSRFDGGKAGEGLLVPLATRGLSPDTLGRRFELEEHPRLRAIAEAEGGPLRFPTGCELPDPYDGLIPDLRQRLHVHDCVGAPLSVDGRPWGMLTLDALNEGRFDGWEGAIAAWAGLAAELAAAVERRAAPGGNDGGTALRSLDDPAQGLDLDPIGSSPAMAALLAEIDTVAASDLVVLVLGETGVGKELVARRLHARSPRATGPLVHVNCAALPDALVESELFGHVRGAFSGAVADRRGKFELAGGGTLFLDEVGELPLAVQAKMLRALQNGEIQRVGSDRHITVDVRVIAATNRDLAAEVREGRFRADVYHRLSVYPLRVPPLRDRGTEILRLAGLFLERNRARLGLRNLRLSPAAEQRMLAYPWPGNVRELEHAIGRGAIRARVAHPPDGGVLTLTPADLGLADLGLTDRGPEEGKAGSAAMPAQRANRPGLPELPDLPLRDAVEDLERRMIREHLARHDGNWAQAARSLGLDRSNLFRLARRLGLRE</sequence>
<proteinExistence type="predicted"/>
<dbReference type="InterPro" id="IPR003018">
    <property type="entry name" value="GAF"/>
</dbReference>
<reference evidence="10" key="1">
    <citation type="submission" date="2021-01" db="EMBL/GenBank/DDBJ databases">
        <title>Genome public.</title>
        <authorList>
            <person name="Liu C."/>
            <person name="Sun Q."/>
        </authorList>
    </citation>
    <scope>NUCLEOTIDE SEQUENCE [LARGE SCALE GENOMIC DNA]</scope>
    <source>
        <strain evidence="10">YIM B02556</strain>
    </source>
</reference>
<dbReference type="PRINTS" id="PR01590">
    <property type="entry name" value="HTHFIS"/>
</dbReference>
<dbReference type="Pfam" id="PF25601">
    <property type="entry name" value="AAA_lid_14"/>
    <property type="match status" value="1"/>
</dbReference>
<dbReference type="PROSITE" id="PS00675">
    <property type="entry name" value="SIGMA54_INTERACT_1"/>
    <property type="match status" value="1"/>
</dbReference>
<dbReference type="Gene3D" id="3.30.450.40">
    <property type="match status" value="1"/>
</dbReference>
<name>A0ABS1F8H2_9PROT</name>
<dbReference type="InterPro" id="IPR002078">
    <property type="entry name" value="Sigma_54_int"/>
</dbReference>
<evidence type="ECO:0000256" key="3">
    <source>
        <dbReference type="ARBA" id="ARBA00023012"/>
    </source>
</evidence>
<dbReference type="Proteomes" id="UP000652760">
    <property type="component" value="Unassembled WGS sequence"/>
</dbReference>
<dbReference type="InterPro" id="IPR025944">
    <property type="entry name" value="Sigma_54_int_dom_CS"/>
</dbReference>
<evidence type="ECO:0000313" key="10">
    <source>
        <dbReference type="Proteomes" id="UP000652760"/>
    </source>
</evidence>
<keyword evidence="3" id="KW-0902">Two-component regulatory system</keyword>
<dbReference type="InterPro" id="IPR002197">
    <property type="entry name" value="HTH_Fis"/>
</dbReference>
<dbReference type="InterPro" id="IPR029016">
    <property type="entry name" value="GAF-like_dom_sf"/>
</dbReference>
<dbReference type="InterPro" id="IPR058031">
    <property type="entry name" value="AAA_lid_NorR"/>
</dbReference>
<dbReference type="RefSeq" id="WP_200195463.1">
    <property type="nucleotide sequence ID" value="NZ_JAENHM010000058.1"/>
</dbReference>
<evidence type="ECO:0000256" key="7">
    <source>
        <dbReference type="SAM" id="MobiDB-lite"/>
    </source>
</evidence>
<dbReference type="Gene3D" id="1.10.8.60">
    <property type="match status" value="1"/>
</dbReference>
<dbReference type="NCBIfam" id="NF003451">
    <property type="entry name" value="PRK05022.1"/>
    <property type="match status" value="1"/>
</dbReference>
<comment type="caution">
    <text evidence="9">The sequence shown here is derived from an EMBL/GenBank/DDBJ whole genome shotgun (WGS) entry which is preliminary data.</text>
</comment>